<sequence length="51" mass="5984">MTTAVKRRPIVSFQHLQFNESCGWLVYIQARAIYIQKFPTDPKANWSGQTR</sequence>
<dbReference type="Proteomes" id="UP000234585">
    <property type="component" value="Unassembled WGS sequence"/>
</dbReference>
<proteinExistence type="predicted"/>
<dbReference type="RefSeq" id="XP_024670294.1">
    <property type="nucleotide sequence ID" value="XM_024813379.1"/>
</dbReference>
<organism evidence="1 2">
    <name type="scientific">Aspergillus candidus</name>
    <dbReference type="NCBI Taxonomy" id="41067"/>
    <lineage>
        <taxon>Eukaryota</taxon>
        <taxon>Fungi</taxon>
        <taxon>Dikarya</taxon>
        <taxon>Ascomycota</taxon>
        <taxon>Pezizomycotina</taxon>
        <taxon>Eurotiomycetes</taxon>
        <taxon>Eurotiomycetidae</taxon>
        <taxon>Eurotiales</taxon>
        <taxon>Aspergillaceae</taxon>
        <taxon>Aspergillus</taxon>
        <taxon>Aspergillus subgen. Circumdati</taxon>
    </lineage>
</organism>
<evidence type="ECO:0000313" key="1">
    <source>
        <dbReference type="EMBL" id="PLB36282.1"/>
    </source>
</evidence>
<dbReference type="EMBL" id="KZ559153">
    <property type="protein sequence ID" value="PLB36282.1"/>
    <property type="molecule type" value="Genomic_DNA"/>
</dbReference>
<dbReference type="GeneID" id="36520539"/>
<name>A0A2I2F6K9_ASPCN</name>
<accession>A0A2I2F6K9</accession>
<evidence type="ECO:0000313" key="2">
    <source>
        <dbReference type="Proteomes" id="UP000234585"/>
    </source>
</evidence>
<gene>
    <name evidence="1" type="ORF">BDW47DRAFT_109071</name>
</gene>
<protein>
    <submittedName>
        <fullName evidence="1">Uncharacterized protein</fullName>
    </submittedName>
</protein>
<reference evidence="1 2" key="1">
    <citation type="submission" date="2017-12" db="EMBL/GenBank/DDBJ databases">
        <authorList>
            <consortium name="DOE Joint Genome Institute"/>
            <person name="Haridas S."/>
            <person name="Kjaerbolling I."/>
            <person name="Vesth T.C."/>
            <person name="Frisvad J.C."/>
            <person name="Nybo J.L."/>
            <person name="Theobald S."/>
            <person name="Kuo A."/>
            <person name="Bowyer P."/>
            <person name="Matsuda Y."/>
            <person name="Mondo S."/>
            <person name="Lyhne E.K."/>
            <person name="Kogle M.E."/>
            <person name="Clum A."/>
            <person name="Lipzen A."/>
            <person name="Salamov A."/>
            <person name="Ngan C.Y."/>
            <person name="Daum C."/>
            <person name="Chiniquy J."/>
            <person name="Barry K."/>
            <person name="LaButti K."/>
            <person name="Simmons B.A."/>
            <person name="Magnuson J.K."/>
            <person name="Mortensen U.H."/>
            <person name="Larsen T.O."/>
            <person name="Grigoriev I.V."/>
            <person name="Baker S.E."/>
            <person name="Andersen M.R."/>
            <person name="Nordberg H.P."/>
            <person name="Cantor M.N."/>
            <person name="Hua S.X."/>
        </authorList>
    </citation>
    <scope>NUCLEOTIDE SEQUENCE [LARGE SCALE GENOMIC DNA]</scope>
    <source>
        <strain evidence="1 2">CBS 102.13</strain>
    </source>
</reference>
<keyword evidence="2" id="KW-1185">Reference proteome</keyword>
<dbReference type="AlphaFoldDB" id="A0A2I2F6K9"/>